<dbReference type="EMBL" id="GBBK01004906">
    <property type="protein sequence ID" value="JAC19576.1"/>
    <property type="molecule type" value="mRNA"/>
</dbReference>
<reference evidence="2" key="1">
    <citation type="submission" date="2014-03" db="EMBL/GenBank/DDBJ databases">
        <title>The sialotranscriptome of Amblyomma triste, Amblyomma parvum and Amblyomma cajennense ticks, uncovered by 454-based RNA-seq.</title>
        <authorList>
            <person name="Garcia G.R."/>
            <person name="Gardinassi L.G."/>
            <person name="Ribeiro J.M."/>
            <person name="Anatriello E."/>
            <person name="Ferreira B.R."/>
            <person name="Moreira H.N."/>
            <person name="Mafra C."/>
            <person name="Olegario M.M."/>
            <person name="Szabo P.J."/>
            <person name="Miranda-Santos I.K."/>
            <person name="Maruyama S.R."/>
        </authorList>
    </citation>
    <scope>NUCLEOTIDE SEQUENCE</scope>
    <source>
        <strain evidence="2">Uberlandia</strain>
        <tissue evidence="2">Salivary glands</tissue>
    </source>
</reference>
<name>A0A023FCN9_AMBCJ</name>
<dbReference type="Pfam" id="PF10468">
    <property type="entry name" value="Inhibitor_I68"/>
    <property type="match status" value="1"/>
</dbReference>
<organism evidence="2">
    <name type="scientific">Amblyomma cajennense</name>
    <name type="common">Cayenne tick</name>
    <name type="synonym">Acarus cajennensis</name>
    <dbReference type="NCBI Taxonomy" id="34607"/>
    <lineage>
        <taxon>Eukaryota</taxon>
        <taxon>Metazoa</taxon>
        <taxon>Ecdysozoa</taxon>
        <taxon>Arthropoda</taxon>
        <taxon>Chelicerata</taxon>
        <taxon>Arachnida</taxon>
        <taxon>Acari</taxon>
        <taxon>Parasitiformes</taxon>
        <taxon>Ixodida</taxon>
        <taxon>Ixodoidea</taxon>
        <taxon>Ixodidae</taxon>
        <taxon>Amblyomminae</taxon>
        <taxon>Amblyomma</taxon>
    </lineage>
</organism>
<proteinExistence type="evidence at transcript level"/>
<feature type="chain" id="PRO_5001519700" evidence="1">
    <location>
        <begin position="22"/>
        <end position="70"/>
    </location>
</feature>
<evidence type="ECO:0000256" key="1">
    <source>
        <dbReference type="SAM" id="SignalP"/>
    </source>
</evidence>
<dbReference type="AlphaFoldDB" id="A0A023FCN9"/>
<accession>A0A023FCN9</accession>
<protein>
    <submittedName>
        <fullName evidence="2">Putative secreted protein</fullName>
    </submittedName>
</protein>
<sequence length="70" mass="8019">MKSSTLVIIFCLLLLVSSSVANSCRRRGHICMKRKYCPRFRRLGYSGCRGKKVVCCSTRIPVRINIRLRG</sequence>
<dbReference type="GO" id="GO:0008191">
    <property type="term" value="F:metalloendopeptidase inhibitor activity"/>
    <property type="evidence" value="ECO:0007669"/>
    <property type="project" value="InterPro"/>
</dbReference>
<evidence type="ECO:0000313" key="2">
    <source>
        <dbReference type="EMBL" id="JAC19576.1"/>
    </source>
</evidence>
<dbReference type="InterPro" id="IPR019509">
    <property type="entry name" value="Carboxypeptidase_inhibitor_I68"/>
</dbReference>
<feature type="signal peptide" evidence="1">
    <location>
        <begin position="1"/>
        <end position="21"/>
    </location>
</feature>
<keyword evidence="1" id="KW-0732">Signal</keyword>